<dbReference type="InterPro" id="IPR001387">
    <property type="entry name" value="Cro/C1-type_HTH"/>
</dbReference>
<accession>A0A3E4LWX3</accession>
<dbReference type="Pfam" id="PF01381">
    <property type="entry name" value="HTH_3"/>
    <property type="match status" value="1"/>
</dbReference>
<comment type="caution">
    <text evidence="2">The sequence shown here is derived from an EMBL/GenBank/DDBJ whole genome shotgun (WGS) entry which is preliminary data.</text>
</comment>
<reference evidence="2 3" key="1">
    <citation type="submission" date="2018-08" db="EMBL/GenBank/DDBJ databases">
        <title>A genome reference for cultivated species of the human gut microbiota.</title>
        <authorList>
            <person name="Zou Y."/>
            <person name="Xue W."/>
            <person name="Luo G."/>
        </authorList>
    </citation>
    <scope>NUCLEOTIDE SEQUENCE [LARGE SCALE GENOMIC DNA]</scope>
    <source>
        <strain evidence="2 3">TF11-7</strain>
    </source>
</reference>
<feature type="domain" description="HTH cro/C1-type" evidence="1">
    <location>
        <begin position="5"/>
        <end position="59"/>
    </location>
</feature>
<dbReference type="RefSeq" id="WP_117687692.1">
    <property type="nucleotide sequence ID" value="NZ_JBGKIH010000022.1"/>
</dbReference>
<evidence type="ECO:0000259" key="1">
    <source>
        <dbReference type="PROSITE" id="PS50943"/>
    </source>
</evidence>
<evidence type="ECO:0000313" key="2">
    <source>
        <dbReference type="EMBL" id="RGK41929.1"/>
    </source>
</evidence>
<dbReference type="PROSITE" id="PS50943">
    <property type="entry name" value="HTH_CROC1"/>
    <property type="match status" value="1"/>
</dbReference>
<dbReference type="Proteomes" id="UP000260793">
    <property type="component" value="Unassembled WGS sequence"/>
</dbReference>
<dbReference type="AlphaFoldDB" id="A0A3E4LWX3"/>
<dbReference type="SMART" id="SM00530">
    <property type="entry name" value="HTH_XRE"/>
    <property type="match status" value="1"/>
</dbReference>
<dbReference type="CDD" id="cd00093">
    <property type="entry name" value="HTH_XRE"/>
    <property type="match status" value="1"/>
</dbReference>
<dbReference type="InterPro" id="IPR010982">
    <property type="entry name" value="Lambda_DNA-bd_dom_sf"/>
</dbReference>
<proteinExistence type="predicted"/>
<evidence type="ECO:0000313" key="3">
    <source>
        <dbReference type="Proteomes" id="UP000260793"/>
    </source>
</evidence>
<name>A0A3E4LWX3_9FIRM</name>
<dbReference type="GO" id="GO:0003677">
    <property type="term" value="F:DNA binding"/>
    <property type="evidence" value="ECO:0007669"/>
    <property type="project" value="InterPro"/>
</dbReference>
<gene>
    <name evidence="2" type="ORF">DXD17_02550</name>
</gene>
<organism evidence="2 3">
    <name type="scientific">[Ruminococcus] lactaris</name>
    <dbReference type="NCBI Taxonomy" id="46228"/>
    <lineage>
        <taxon>Bacteria</taxon>
        <taxon>Bacillati</taxon>
        <taxon>Bacillota</taxon>
        <taxon>Clostridia</taxon>
        <taxon>Lachnospirales</taxon>
        <taxon>Lachnospiraceae</taxon>
        <taxon>Mediterraneibacter</taxon>
    </lineage>
</organism>
<sequence>MKILLEKIMYEKNLSVRQLSLMSGVPRSTIQECMREDSNPRIRTLGKLAVGLKCDITDLFDPDSE</sequence>
<protein>
    <submittedName>
        <fullName evidence="2">XRE family transcriptional regulator</fullName>
    </submittedName>
</protein>
<dbReference type="Gene3D" id="1.10.260.40">
    <property type="entry name" value="lambda repressor-like DNA-binding domains"/>
    <property type="match status" value="1"/>
</dbReference>
<dbReference type="EMBL" id="QSQN01000005">
    <property type="protein sequence ID" value="RGK41929.1"/>
    <property type="molecule type" value="Genomic_DNA"/>
</dbReference>
<dbReference type="SUPFAM" id="SSF47413">
    <property type="entry name" value="lambda repressor-like DNA-binding domains"/>
    <property type="match status" value="1"/>
</dbReference>